<dbReference type="InterPro" id="IPR010730">
    <property type="entry name" value="HET"/>
</dbReference>
<gene>
    <name evidence="3" type="ORF">PGQ11_013973</name>
</gene>
<feature type="compositionally biased region" description="Acidic residues" evidence="1">
    <location>
        <begin position="195"/>
        <end position="205"/>
    </location>
</feature>
<keyword evidence="4" id="KW-1185">Reference proteome</keyword>
<protein>
    <submittedName>
        <fullName evidence="3">Heterokaryon incompatibility protein 6 OR allele</fullName>
    </submittedName>
</protein>
<dbReference type="PANTHER" id="PTHR24148">
    <property type="entry name" value="ANKYRIN REPEAT DOMAIN-CONTAINING PROTEIN 39 HOMOLOG-RELATED"/>
    <property type="match status" value="1"/>
</dbReference>
<evidence type="ECO:0000313" key="3">
    <source>
        <dbReference type="EMBL" id="KAK8851494.1"/>
    </source>
</evidence>
<feature type="region of interest" description="Disordered" evidence="1">
    <location>
        <begin position="171"/>
        <end position="205"/>
    </location>
</feature>
<dbReference type="PANTHER" id="PTHR24148:SF64">
    <property type="entry name" value="HETEROKARYON INCOMPATIBILITY DOMAIN-CONTAINING PROTEIN"/>
    <property type="match status" value="1"/>
</dbReference>
<dbReference type="EMBL" id="JAPCWZ010000009">
    <property type="protein sequence ID" value="KAK8851494.1"/>
    <property type="molecule type" value="Genomic_DNA"/>
</dbReference>
<evidence type="ECO:0000259" key="2">
    <source>
        <dbReference type="Pfam" id="PF06985"/>
    </source>
</evidence>
<dbReference type="InterPro" id="IPR052895">
    <property type="entry name" value="HetReg/Transcr_Mod"/>
</dbReference>
<name>A0ABR2HRH2_9PEZI</name>
<feature type="compositionally biased region" description="Basic and acidic residues" evidence="1">
    <location>
        <begin position="171"/>
        <end position="180"/>
    </location>
</feature>
<dbReference type="Pfam" id="PF06985">
    <property type="entry name" value="HET"/>
    <property type="match status" value="1"/>
</dbReference>
<organism evidence="3 4">
    <name type="scientific">Apiospora arundinis</name>
    <dbReference type="NCBI Taxonomy" id="335852"/>
    <lineage>
        <taxon>Eukaryota</taxon>
        <taxon>Fungi</taxon>
        <taxon>Dikarya</taxon>
        <taxon>Ascomycota</taxon>
        <taxon>Pezizomycotina</taxon>
        <taxon>Sordariomycetes</taxon>
        <taxon>Xylariomycetidae</taxon>
        <taxon>Amphisphaeriales</taxon>
        <taxon>Apiosporaceae</taxon>
        <taxon>Apiospora</taxon>
    </lineage>
</organism>
<reference evidence="3 4" key="1">
    <citation type="journal article" date="2024" name="IMA Fungus">
        <title>Apiospora arundinis, a panoply of carbohydrate-active enzymes and secondary metabolites.</title>
        <authorList>
            <person name="Sorensen T."/>
            <person name="Petersen C."/>
            <person name="Muurmann A.T."/>
            <person name="Christiansen J.V."/>
            <person name="Brundto M.L."/>
            <person name="Overgaard C.K."/>
            <person name="Boysen A.T."/>
            <person name="Wollenberg R.D."/>
            <person name="Larsen T.O."/>
            <person name="Sorensen J.L."/>
            <person name="Nielsen K.L."/>
            <person name="Sondergaard T.E."/>
        </authorList>
    </citation>
    <scope>NUCLEOTIDE SEQUENCE [LARGE SCALE GENOMIC DNA]</scope>
    <source>
        <strain evidence="3 4">AAU 773</strain>
    </source>
</reference>
<comment type="caution">
    <text evidence="3">The sequence shown here is derived from an EMBL/GenBank/DDBJ whole genome shotgun (WGS) entry which is preliminary data.</text>
</comment>
<sequence length="572" mass="62985">METSWDSNDHYDPIYTDLLEPDEIRLLELYPGPMRAIPLMGSLIVTTLRACEADLINRYTALSYVWGGAASSTPEDADAHTITLAGGSEKLAITANLSAALKDIRHTSEVMTVWVDAVCINQTDIVERGRQVGLMHEIYGCASSTIIYLGPLNPGVSLIFDAAVRRKGERMGLREAHPEPSELSIQGAVNGEHPDEVDDDDEEEAAADAEERQAELLRRAVEEDLCTYPWFCRGWILQELMLSKDPRIQCGGRRAAWNEIMDVVEPFISVAGPTCHLYILHNLRSRGLRAGNSLYHLMMDRQGSHVTDPRDLFFSLMGLASDYRVYRKFLVPDYSRPVRQVYIAAARYMLQQLGLSHFLTYAAESQTEATQKSNVLDLPSWVPDWGVQTSLTTITQAENEMTTEPPITSSEAESPDEEGLLVVEELAIFGTVERIANVLPPGVSSYSPPSFPPHDGSFAGESHSTQGVESVGPFEDAVTTVADPLQIPFEWPGSGSGDADSHMDLERIPKLCSRLVLVVNRDGPDAGLLQSRYCSIPAPASVALGDTLIAFKSRSDTSILQVRDTAKSRFLN</sequence>
<proteinExistence type="predicted"/>
<dbReference type="Proteomes" id="UP001390339">
    <property type="component" value="Unassembled WGS sequence"/>
</dbReference>
<feature type="domain" description="Heterokaryon incompatibility" evidence="2">
    <location>
        <begin position="59"/>
        <end position="239"/>
    </location>
</feature>
<evidence type="ECO:0000256" key="1">
    <source>
        <dbReference type="SAM" id="MobiDB-lite"/>
    </source>
</evidence>
<evidence type="ECO:0000313" key="4">
    <source>
        <dbReference type="Proteomes" id="UP001390339"/>
    </source>
</evidence>
<accession>A0ABR2HRH2</accession>